<evidence type="ECO:0000313" key="1">
    <source>
        <dbReference type="EMBL" id="MFC7315433.1"/>
    </source>
</evidence>
<dbReference type="Proteomes" id="UP001596547">
    <property type="component" value="Unassembled WGS sequence"/>
</dbReference>
<dbReference type="RefSeq" id="WP_276304832.1">
    <property type="nucleotide sequence ID" value="NZ_CP119992.1"/>
</dbReference>
<gene>
    <name evidence="1" type="ORF">ACFQPE_01305</name>
</gene>
<comment type="caution">
    <text evidence="1">The sequence shown here is derived from an EMBL/GenBank/DDBJ whole genome shotgun (WGS) entry which is preliminary data.</text>
</comment>
<proteinExistence type="predicted"/>
<accession>A0ABD6A643</accession>
<reference evidence="1 2" key="1">
    <citation type="journal article" date="2019" name="Int. J. Syst. Evol. Microbiol.">
        <title>The Global Catalogue of Microorganisms (GCM) 10K type strain sequencing project: providing services to taxonomists for standard genome sequencing and annotation.</title>
        <authorList>
            <consortium name="The Broad Institute Genomics Platform"/>
            <consortium name="The Broad Institute Genome Sequencing Center for Infectious Disease"/>
            <person name="Wu L."/>
            <person name="Ma J."/>
        </authorList>
    </citation>
    <scope>NUCLEOTIDE SEQUENCE [LARGE SCALE GENOMIC DNA]</scope>
    <source>
        <strain evidence="1 2">PSR21</strain>
    </source>
</reference>
<organism evidence="1 2">
    <name type="scientific">Halomarina halobia</name>
    <dbReference type="NCBI Taxonomy" id="3033386"/>
    <lineage>
        <taxon>Archaea</taxon>
        <taxon>Methanobacteriati</taxon>
        <taxon>Methanobacteriota</taxon>
        <taxon>Stenosarchaea group</taxon>
        <taxon>Halobacteria</taxon>
        <taxon>Halobacteriales</taxon>
        <taxon>Natronomonadaceae</taxon>
        <taxon>Halomarina</taxon>
    </lineage>
</organism>
<keyword evidence="2" id="KW-1185">Reference proteome</keyword>
<dbReference type="Pfam" id="PF19741">
    <property type="entry name" value="DUF6230"/>
    <property type="match status" value="1"/>
</dbReference>
<name>A0ABD6A643_9EURY</name>
<sequence length="198" mass="20872">MPIDKKRFATVFLVGNLLLLGVGAGVVMGGVAVAVPTAGVGGFTVTFDELKGQGFQQYATLENNSDCSAYPASVAQIEEGTIEGLNLYKDIESPTGDTVRVLITTDETVQFTGLTQKFTYLNGDLTFDQGQRIEAGAPSSDVEDQLSLSSPAITIEDGRIKAQSQFVESITLKGTVVKTEVNPNESADMPESACAQPA</sequence>
<dbReference type="InterPro" id="IPR046198">
    <property type="entry name" value="DUF6230"/>
</dbReference>
<protein>
    <submittedName>
        <fullName evidence="1">DUF6230 family protein</fullName>
    </submittedName>
</protein>
<evidence type="ECO:0000313" key="2">
    <source>
        <dbReference type="Proteomes" id="UP001596547"/>
    </source>
</evidence>
<dbReference type="EMBL" id="JBHTBF010000001">
    <property type="protein sequence ID" value="MFC7315433.1"/>
    <property type="molecule type" value="Genomic_DNA"/>
</dbReference>
<dbReference type="AlphaFoldDB" id="A0ABD6A643"/>
<dbReference type="GeneID" id="79314398"/>